<dbReference type="AlphaFoldDB" id="A0A8B8BA20"/>
<dbReference type="Proteomes" id="UP000694844">
    <property type="component" value="Chromosome 8"/>
</dbReference>
<dbReference type="GeneID" id="111108586"/>
<dbReference type="PANTHER" id="PTHR35354">
    <property type="entry name" value="RGD1561648"/>
    <property type="match status" value="1"/>
</dbReference>
<proteinExistence type="predicted"/>
<reference evidence="3" key="1">
    <citation type="submission" date="2025-08" db="UniProtKB">
        <authorList>
            <consortium name="RefSeq"/>
        </authorList>
    </citation>
    <scope>IDENTIFICATION</scope>
    <source>
        <tissue evidence="3">Whole sample</tissue>
    </source>
</reference>
<feature type="region of interest" description="Disordered" evidence="1">
    <location>
        <begin position="250"/>
        <end position="311"/>
    </location>
</feature>
<sequence>MARGNADVLFKKNSKLESFLKRTLPEEAFERVRGYEACIIVTEKENKGFKYCVLDDEYIYQAENPPKSREDLQVMVPLKEIISVDLVNDFPDFLSGEERTNTQHIQVVHWTSDQIKKRSFRKSKKSPRTGSLSDLHGDRSNASTPLENISLQEGSNWSEDYGYITQSTSSLQINSSRPESRGSVSSLQGLKSSGRDIKTSSLKKKKRIGDGMEDSVLKALKEEMEDGQLDNVEEIDGVFAASYTSILHSTRGSKGKEGERVRTVADRRGSTDTTVSQTGSVRPQPRAPSISKENKLVDVKNQNGSSPEKEKPQLCNCFKSLNCFRSSRVTCGREDVVTQDSGVKPIVANGKSSNDDVFFVANPLPPKPEISIDVTSDIASQGHRGSVQSLVQEPVINSRRSSVTTIRGVSRAGTPAQEFDGTRSASNLGMASLSDFGSSIIRINTALSPEERKKTTVSIYLLNLQSPMLMLIRSAWNNYLIKHTLNIDVDYERNFKSSAVRSGPIQRIPKYRKKSHNREKMEVLFNALKRDLLNPENTMEDIFSLLTELKTATEKNFTLKKLFWKNADMFLFLVRQTQHYLPKSPVNVNTEHGRVQRADELELVILLTEILSLMFRESEIIPARIQTLKADRGKAIFDLIRLLICSPEIPEKMAAPSKSTQNLQATDEEIKKQIDEFRKSALLTLFEIFLMARQANWGNREASFFNISWVIKTMEEMRMTEPFVEIVINQMMKFIGPTRRDSLMPHEAVTLYVQFSVLQTFLHYSPKISAFIRNHYLEEFKYFVQVPVVMKKLSQSYPICMITMTLIESVTNKVLDPGTSTFPKSPSKKKGVTTVSDIDSLSLGGRRLSGV</sequence>
<organism evidence="2 3">
    <name type="scientific">Crassostrea virginica</name>
    <name type="common">Eastern oyster</name>
    <dbReference type="NCBI Taxonomy" id="6565"/>
    <lineage>
        <taxon>Eukaryota</taxon>
        <taxon>Metazoa</taxon>
        <taxon>Spiralia</taxon>
        <taxon>Lophotrochozoa</taxon>
        <taxon>Mollusca</taxon>
        <taxon>Bivalvia</taxon>
        <taxon>Autobranchia</taxon>
        <taxon>Pteriomorphia</taxon>
        <taxon>Ostreida</taxon>
        <taxon>Ostreoidea</taxon>
        <taxon>Ostreidae</taxon>
        <taxon>Crassostrea</taxon>
    </lineage>
</organism>
<dbReference type="PANTHER" id="PTHR35354:SF1">
    <property type="entry name" value="RGD1561648"/>
    <property type="match status" value="1"/>
</dbReference>
<gene>
    <name evidence="3" type="primary">LOC111108586</name>
</gene>
<evidence type="ECO:0000313" key="3">
    <source>
        <dbReference type="RefSeq" id="XP_022300272.1"/>
    </source>
</evidence>
<feature type="compositionally biased region" description="Polar residues" evidence="1">
    <location>
        <begin position="271"/>
        <end position="281"/>
    </location>
</feature>
<feature type="compositionally biased region" description="Low complexity" evidence="1">
    <location>
        <begin position="175"/>
        <end position="186"/>
    </location>
</feature>
<protein>
    <submittedName>
        <fullName evidence="3">Uncharacterized protein C12orf56-like isoform X1</fullName>
    </submittedName>
</protein>
<dbReference type="RefSeq" id="XP_022300272.1">
    <property type="nucleotide sequence ID" value="XM_022444564.1"/>
</dbReference>
<dbReference type="KEGG" id="cvn:111108586"/>
<dbReference type="Pfam" id="PF15087">
    <property type="entry name" value="DUF4551"/>
    <property type="match status" value="2"/>
</dbReference>
<keyword evidence="2" id="KW-1185">Reference proteome</keyword>
<feature type="region of interest" description="Disordered" evidence="1">
    <location>
        <begin position="169"/>
        <end position="208"/>
    </location>
</feature>
<feature type="compositionally biased region" description="Basic residues" evidence="1">
    <location>
        <begin position="118"/>
        <end position="127"/>
    </location>
</feature>
<dbReference type="OrthoDB" id="6022562at2759"/>
<accession>A0A8B8BA20</accession>
<name>A0A8B8BA20_CRAVI</name>
<dbReference type="InterPro" id="IPR027878">
    <property type="entry name" value="DUF4551"/>
</dbReference>
<feature type="compositionally biased region" description="Basic and acidic residues" evidence="1">
    <location>
        <begin position="254"/>
        <end position="270"/>
    </location>
</feature>
<evidence type="ECO:0000256" key="1">
    <source>
        <dbReference type="SAM" id="MobiDB-lite"/>
    </source>
</evidence>
<feature type="compositionally biased region" description="Polar residues" evidence="1">
    <location>
        <begin position="140"/>
        <end position="150"/>
    </location>
</feature>
<evidence type="ECO:0000313" key="2">
    <source>
        <dbReference type="Proteomes" id="UP000694844"/>
    </source>
</evidence>
<feature type="region of interest" description="Disordered" evidence="1">
    <location>
        <begin position="118"/>
        <end position="150"/>
    </location>
</feature>